<keyword evidence="1" id="KW-0378">Hydrolase</keyword>
<dbReference type="EMBL" id="KZ345939">
    <property type="protein sequence ID" value="PIO71466.1"/>
    <property type="molecule type" value="Genomic_DNA"/>
</dbReference>
<gene>
    <name evidence="2" type="ORF">TELCIR_06640</name>
</gene>
<dbReference type="AlphaFoldDB" id="A0A2G9UMU1"/>
<evidence type="ECO:0000313" key="3">
    <source>
        <dbReference type="Proteomes" id="UP000230423"/>
    </source>
</evidence>
<dbReference type="OrthoDB" id="5853147at2759"/>
<proteinExistence type="predicted"/>
<dbReference type="Gene3D" id="3.40.1090.10">
    <property type="entry name" value="Cytosolic phospholipase A2 catalytic domain"/>
    <property type="match status" value="1"/>
</dbReference>
<keyword evidence="3" id="KW-1185">Reference proteome</keyword>
<organism evidence="2 3">
    <name type="scientific">Teladorsagia circumcincta</name>
    <name type="common">Brown stomach worm</name>
    <name type="synonym">Ostertagia circumcincta</name>
    <dbReference type="NCBI Taxonomy" id="45464"/>
    <lineage>
        <taxon>Eukaryota</taxon>
        <taxon>Metazoa</taxon>
        <taxon>Ecdysozoa</taxon>
        <taxon>Nematoda</taxon>
        <taxon>Chromadorea</taxon>
        <taxon>Rhabditida</taxon>
        <taxon>Rhabditina</taxon>
        <taxon>Rhabditomorpha</taxon>
        <taxon>Strongyloidea</taxon>
        <taxon>Trichostrongylidae</taxon>
        <taxon>Teladorsagia</taxon>
    </lineage>
</organism>
<dbReference type="PANTHER" id="PTHR24139">
    <property type="entry name" value="CALCIUM-INDEPENDENT PHOSPHOLIPASE A2"/>
    <property type="match status" value="1"/>
</dbReference>
<reference evidence="2 3" key="1">
    <citation type="submission" date="2015-09" db="EMBL/GenBank/DDBJ databases">
        <title>Draft genome of the parasitic nematode Teladorsagia circumcincta isolate WARC Sus (inbred).</title>
        <authorList>
            <person name="Mitreva M."/>
        </authorList>
    </citation>
    <scope>NUCLEOTIDE SEQUENCE [LARGE SCALE GENOMIC DNA]</scope>
    <source>
        <strain evidence="2 3">S</strain>
    </source>
</reference>
<dbReference type="GO" id="GO:0005739">
    <property type="term" value="C:mitochondrion"/>
    <property type="evidence" value="ECO:0007669"/>
    <property type="project" value="TreeGrafter"/>
</dbReference>
<dbReference type="PANTHER" id="PTHR24139:SF34">
    <property type="entry name" value="85_88 KDA CALCIUM-INDEPENDENT PHOSPHOLIPASE A2"/>
    <property type="match status" value="1"/>
</dbReference>
<dbReference type="GO" id="GO:2000304">
    <property type="term" value="P:positive regulation of ceramide biosynthetic process"/>
    <property type="evidence" value="ECO:0007669"/>
    <property type="project" value="TreeGrafter"/>
</dbReference>
<dbReference type="InterPro" id="IPR047148">
    <property type="entry name" value="PLPL9"/>
</dbReference>
<evidence type="ECO:0000313" key="2">
    <source>
        <dbReference type="EMBL" id="PIO71466.1"/>
    </source>
</evidence>
<evidence type="ECO:0000256" key="1">
    <source>
        <dbReference type="ARBA" id="ARBA00022801"/>
    </source>
</evidence>
<dbReference type="GO" id="GO:0052816">
    <property type="term" value="F:long-chain fatty acyl-CoA hydrolase activity"/>
    <property type="evidence" value="ECO:0007669"/>
    <property type="project" value="TreeGrafter"/>
</dbReference>
<dbReference type="GO" id="GO:0047499">
    <property type="term" value="F:calcium-independent phospholipase A2 activity"/>
    <property type="evidence" value="ECO:0007669"/>
    <property type="project" value="InterPro"/>
</dbReference>
<dbReference type="Proteomes" id="UP000230423">
    <property type="component" value="Unassembled WGS sequence"/>
</dbReference>
<protein>
    <submittedName>
        <fullName evidence="2">Uncharacterized protein</fullName>
    </submittedName>
</protein>
<name>A0A2G9UMU1_TELCI</name>
<sequence>MLCHGKTLSEAKRFFIENRFRVFCGNKAKVPKHDAKGVEDTAKEIFGLGHMGSFPKNGPKVMVTVADTRRSPANLVLFRSFSPQIPESLREQLDYLDPHKILIWKAARCTRYIVQSTLYQCTFGVPSF</sequence>
<accession>A0A2G9UMU1</accession>